<organism evidence="1 2">
    <name type="scientific">Zoogloea dura</name>
    <dbReference type="NCBI Taxonomy" id="2728840"/>
    <lineage>
        <taxon>Bacteria</taxon>
        <taxon>Pseudomonadati</taxon>
        <taxon>Pseudomonadota</taxon>
        <taxon>Betaproteobacteria</taxon>
        <taxon>Rhodocyclales</taxon>
        <taxon>Zoogloeaceae</taxon>
        <taxon>Zoogloea</taxon>
    </lineage>
</organism>
<comment type="caution">
    <text evidence="1">The sequence shown here is derived from an EMBL/GenBank/DDBJ whole genome shotgun (WGS) entry which is preliminary data.</text>
</comment>
<dbReference type="InterPro" id="IPR023846">
    <property type="entry name" value="CHP04042_MSMEG0570"/>
</dbReference>
<evidence type="ECO:0000313" key="2">
    <source>
        <dbReference type="Proteomes" id="UP000580043"/>
    </source>
</evidence>
<dbReference type="AlphaFoldDB" id="A0A848G4G2"/>
<dbReference type="EMBL" id="JABBGA010000006">
    <property type="protein sequence ID" value="NML26119.1"/>
    <property type="molecule type" value="Genomic_DNA"/>
</dbReference>
<dbReference type="RefSeq" id="WP_169145657.1">
    <property type="nucleotide sequence ID" value="NZ_JABBGA010000006.1"/>
</dbReference>
<accession>A0A848G4G2</accession>
<reference evidence="1 2" key="1">
    <citation type="submission" date="2020-04" db="EMBL/GenBank/DDBJ databases">
        <title>Zoogloea sp. G-4-1-14 isolated from soil.</title>
        <authorList>
            <person name="Dahal R.H."/>
        </authorList>
    </citation>
    <scope>NUCLEOTIDE SEQUENCE [LARGE SCALE GENOMIC DNA]</scope>
    <source>
        <strain evidence="1 2">G-4-1-14</strain>
    </source>
</reference>
<name>A0A848G4G2_9RHOO</name>
<evidence type="ECO:0000313" key="1">
    <source>
        <dbReference type="EMBL" id="NML26119.1"/>
    </source>
</evidence>
<dbReference type="Proteomes" id="UP000580043">
    <property type="component" value="Unassembled WGS sequence"/>
</dbReference>
<gene>
    <name evidence="1" type="ORF">HHL15_10230</name>
</gene>
<sequence>MPEMYFQIRWPDGQEESCYSPSLVVGDFLTPGQSYPVADFVHRCDKALSQASERVRQKYGYFCSSAMDQLGRIRERAEPFAAEPDGLVTVQSFKPGAR</sequence>
<protein>
    <submittedName>
        <fullName evidence="1">MSMEG_0570 family nitrogen starvation response protein</fullName>
    </submittedName>
</protein>
<keyword evidence="2" id="KW-1185">Reference proteome</keyword>
<dbReference type="NCBIfam" id="TIGR04042">
    <property type="entry name" value="MSMEG_0570_fam"/>
    <property type="match status" value="1"/>
</dbReference>
<proteinExistence type="predicted"/>